<dbReference type="OrthoDB" id="6401135at2"/>
<keyword evidence="2" id="KW-1185">Reference proteome</keyword>
<dbReference type="InterPro" id="IPR010890">
    <property type="entry name" value="PriC"/>
</dbReference>
<reference evidence="1 2" key="1">
    <citation type="journal article" date="2011" name="Front. Microbiol.">
        <title>Genomic signatures of strain selection and enhancement in Bacillus atrophaeus var. globigii, a historical biowarfare simulant.</title>
        <authorList>
            <person name="Gibbons H.S."/>
            <person name="Broomall S.M."/>
            <person name="McNew L.A."/>
            <person name="Daligault H."/>
            <person name="Chapman C."/>
            <person name="Bruce D."/>
            <person name="Karavis M."/>
            <person name="Krepps M."/>
            <person name="McGregor P.A."/>
            <person name="Hong C."/>
            <person name="Park K.H."/>
            <person name="Akmal A."/>
            <person name="Feldman A."/>
            <person name="Lin J.S."/>
            <person name="Chang W.E."/>
            <person name="Higgs B.W."/>
            <person name="Demirev P."/>
            <person name="Lindquist J."/>
            <person name="Liem A."/>
            <person name="Fochler E."/>
            <person name="Read T.D."/>
            <person name="Tapia R."/>
            <person name="Johnson S."/>
            <person name="Bishop-Lilly K.A."/>
            <person name="Detter C."/>
            <person name="Han C."/>
            <person name="Sozhamannan S."/>
            <person name="Rosenzweig C.N."/>
            <person name="Skowronski E.W."/>
        </authorList>
    </citation>
    <scope>NUCLEOTIDE SEQUENCE [LARGE SCALE GENOMIC DNA]</scope>
    <source>
        <strain evidence="1 2">AK5</strain>
    </source>
</reference>
<organism evidence="1 2">
    <name type="scientific">Aliidiomarina haloalkalitolerans</name>
    <dbReference type="NCBI Taxonomy" id="859059"/>
    <lineage>
        <taxon>Bacteria</taxon>
        <taxon>Pseudomonadati</taxon>
        <taxon>Pseudomonadota</taxon>
        <taxon>Gammaproteobacteria</taxon>
        <taxon>Alteromonadales</taxon>
        <taxon>Idiomarinaceae</taxon>
        <taxon>Aliidiomarina</taxon>
    </lineage>
</organism>
<dbReference type="Pfam" id="PF07445">
    <property type="entry name" value="PriC"/>
    <property type="match status" value="1"/>
</dbReference>
<dbReference type="Gene3D" id="1.20.1270.340">
    <property type="match status" value="1"/>
</dbReference>
<name>A0A432VXA7_9GAMM</name>
<dbReference type="EMBL" id="PIPI01000001">
    <property type="protein sequence ID" value="RUO21312.1"/>
    <property type="molecule type" value="Genomic_DNA"/>
</dbReference>
<protein>
    <submittedName>
        <fullName evidence="1">Uncharacterized protein</fullName>
    </submittedName>
</protein>
<dbReference type="AlphaFoldDB" id="A0A432VXA7"/>
<proteinExistence type="predicted"/>
<dbReference type="Proteomes" id="UP000288212">
    <property type="component" value="Unassembled WGS sequence"/>
</dbReference>
<evidence type="ECO:0000313" key="2">
    <source>
        <dbReference type="Proteomes" id="UP000288212"/>
    </source>
</evidence>
<evidence type="ECO:0000313" key="1">
    <source>
        <dbReference type="EMBL" id="RUO21312.1"/>
    </source>
</evidence>
<sequence length="93" mass="10648">MFTGIDETRGKTEAVFARLRERAALFPPELTHEWFDQGLFKTRSTQVMDYLAEAEKNAQALHELRADSPVYGFMNNVVQQQLSALVQALYRPS</sequence>
<dbReference type="InterPro" id="IPR038338">
    <property type="entry name" value="PriC_sf"/>
</dbReference>
<comment type="caution">
    <text evidence="1">The sequence shown here is derived from an EMBL/GenBank/DDBJ whole genome shotgun (WGS) entry which is preliminary data.</text>
</comment>
<gene>
    <name evidence="1" type="ORF">CWE06_00085</name>
</gene>
<dbReference type="RefSeq" id="WP_126790288.1">
    <property type="nucleotide sequence ID" value="NZ_PIPI01000001.1"/>
</dbReference>
<accession>A0A432VXA7</accession>